<dbReference type="Proteomes" id="UP000184368">
    <property type="component" value="Unassembled WGS sequence"/>
</dbReference>
<evidence type="ECO:0000313" key="1">
    <source>
        <dbReference type="EMBL" id="SHF63808.1"/>
    </source>
</evidence>
<proteinExistence type="predicted"/>
<keyword evidence="2" id="KW-1185">Reference proteome</keyword>
<organism evidence="1 2">
    <name type="scientific">Cnuella takakiae</name>
    <dbReference type="NCBI Taxonomy" id="1302690"/>
    <lineage>
        <taxon>Bacteria</taxon>
        <taxon>Pseudomonadati</taxon>
        <taxon>Bacteroidota</taxon>
        <taxon>Chitinophagia</taxon>
        <taxon>Chitinophagales</taxon>
        <taxon>Chitinophagaceae</taxon>
        <taxon>Cnuella</taxon>
    </lineage>
</organism>
<name>A0A1M5DA18_9BACT</name>
<evidence type="ECO:0000313" key="2">
    <source>
        <dbReference type="Proteomes" id="UP000184368"/>
    </source>
</evidence>
<dbReference type="EMBL" id="FQUO01000010">
    <property type="protein sequence ID" value="SHF63808.1"/>
    <property type="molecule type" value="Genomic_DNA"/>
</dbReference>
<accession>A0A1M5DA18</accession>
<dbReference type="AlphaFoldDB" id="A0A1M5DA18"/>
<protein>
    <submittedName>
        <fullName evidence="1">Uncharacterized protein</fullName>
    </submittedName>
</protein>
<gene>
    <name evidence="1" type="ORF">SAMN05444008_110139</name>
</gene>
<sequence>MIIMKSATINNLVKILFFTAVMALLTVGTVLTANANEGNNPVAIKYIGAVGNQPVFQVEFDNAAEAELLVVLKDADGHVLYNEKFQGKHFSKRFQLNRSEEDLQVSLSLINRKARQSQEYQINRNTRVVEDVTVTRVR</sequence>
<reference evidence="1 2" key="1">
    <citation type="submission" date="2016-11" db="EMBL/GenBank/DDBJ databases">
        <authorList>
            <person name="Jaros S."/>
            <person name="Januszkiewicz K."/>
            <person name="Wedrychowicz H."/>
        </authorList>
    </citation>
    <scope>NUCLEOTIDE SEQUENCE [LARGE SCALE GENOMIC DNA]</scope>
    <source>
        <strain evidence="1 2">DSM 26897</strain>
    </source>
</reference>